<evidence type="ECO:0000313" key="4">
    <source>
        <dbReference type="Proteomes" id="UP000737018"/>
    </source>
</evidence>
<keyword evidence="1" id="KW-0853">WD repeat</keyword>
<accession>A0A8J4VA53</accession>
<dbReference type="AlphaFoldDB" id="A0A8J4VA53"/>
<keyword evidence="4" id="KW-1185">Reference proteome</keyword>
<reference evidence="3" key="1">
    <citation type="submission" date="2020-03" db="EMBL/GenBank/DDBJ databases">
        <title>Castanea mollissima Vanexum genome sequencing.</title>
        <authorList>
            <person name="Staton M."/>
        </authorList>
    </citation>
    <scope>NUCLEOTIDE SEQUENCE</scope>
    <source>
        <tissue evidence="3">Leaf</tissue>
    </source>
</reference>
<dbReference type="InterPro" id="IPR000009">
    <property type="entry name" value="PP2A_PR55"/>
</dbReference>
<evidence type="ECO:0000256" key="1">
    <source>
        <dbReference type="ARBA" id="ARBA00022574"/>
    </source>
</evidence>
<name>A0A8J4VA53_9ROSI</name>
<evidence type="ECO:0000256" key="2">
    <source>
        <dbReference type="ARBA" id="ARBA00022737"/>
    </source>
</evidence>
<gene>
    <name evidence="3" type="ORF">CMV_026709</name>
</gene>
<dbReference type="Gene3D" id="2.130.10.10">
    <property type="entry name" value="YVTN repeat-like/Quinoprotein amine dehydrogenase"/>
    <property type="match status" value="1"/>
</dbReference>
<dbReference type="GO" id="GO:0019888">
    <property type="term" value="F:protein phosphatase regulator activity"/>
    <property type="evidence" value="ECO:0007669"/>
    <property type="project" value="InterPro"/>
</dbReference>
<dbReference type="Proteomes" id="UP000737018">
    <property type="component" value="Unassembled WGS sequence"/>
</dbReference>
<proteinExistence type="predicted"/>
<comment type="caution">
    <text evidence="3">The sequence shown here is derived from an EMBL/GenBank/DDBJ whole genome shotgun (WGS) entry which is preliminary data.</text>
</comment>
<organism evidence="3 4">
    <name type="scientific">Castanea mollissima</name>
    <name type="common">Chinese chestnut</name>
    <dbReference type="NCBI Taxonomy" id="60419"/>
    <lineage>
        <taxon>Eukaryota</taxon>
        <taxon>Viridiplantae</taxon>
        <taxon>Streptophyta</taxon>
        <taxon>Embryophyta</taxon>
        <taxon>Tracheophyta</taxon>
        <taxon>Spermatophyta</taxon>
        <taxon>Magnoliopsida</taxon>
        <taxon>eudicotyledons</taxon>
        <taxon>Gunneridae</taxon>
        <taxon>Pentapetalae</taxon>
        <taxon>rosids</taxon>
        <taxon>fabids</taxon>
        <taxon>Fagales</taxon>
        <taxon>Fagaceae</taxon>
        <taxon>Castanea</taxon>
    </lineage>
</organism>
<dbReference type="GO" id="GO:0000159">
    <property type="term" value="C:protein phosphatase type 2A complex"/>
    <property type="evidence" value="ECO:0007669"/>
    <property type="project" value="InterPro"/>
</dbReference>
<protein>
    <submittedName>
        <fullName evidence="3">Uncharacterized protein</fullName>
    </submittedName>
</protein>
<dbReference type="EMBL" id="JRKL02008169">
    <property type="protein sequence ID" value="KAF3947110.1"/>
    <property type="molecule type" value="Genomic_DNA"/>
</dbReference>
<dbReference type="InterPro" id="IPR036322">
    <property type="entry name" value="WD40_repeat_dom_sf"/>
</dbReference>
<keyword evidence="2" id="KW-0677">Repeat</keyword>
<dbReference type="InterPro" id="IPR015943">
    <property type="entry name" value="WD40/YVTN_repeat-like_dom_sf"/>
</dbReference>
<dbReference type="PRINTS" id="PR00600">
    <property type="entry name" value="PP2APR55"/>
</dbReference>
<sequence length="145" mass="16833">MPFAYPKRGIKEVRTSAEFDPFHCNLLAYSSSRGFIHLVDMQRSALCDHSAILLQDGGSHGFKSSFTEIITSISDIKFSNDGRHILCCDYMNLKEAQVLFVMFYFKDWKCFSSFLKDLCYSHDRTLGQQFDPDFTCQKHSFHHHD</sequence>
<dbReference type="PANTHER" id="PTHR11871">
    <property type="entry name" value="PROTEIN PHOSPHATASE PP2A REGULATORY SUBUNIT B"/>
    <property type="match status" value="1"/>
</dbReference>
<dbReference type="SUPFAM" id="SSF50978">
    <property type="entry name" value="WD40 repeat-like"/>
    <property type="match status" value="1"/>
</dbReference>
<dbReference type="OrthoDB" id="1695875at2759"/>
<evidence type="ECO:0000313" key="3">
    <source>
        <dbReference type="EMBL" id="KAF3947110.1"/>
    </source>
</evidence>